<dbReference type="KEGG" id="dfa:DFA_09589"/>
<gene>
    <name evidence="3" type="ORF">DFA_09589</name>
</gene>
<dbReference type="Proteomes" id="UP000007797">
    <property type="component" value="Unassembled WGS sequence"/>
</dbReference>
<evidence type="ECO:0000256" key="2">
    <source>
        <dbReference type="SAM" id="SignalP"/>
    </source>
</evidence>
<keyword evidence="4" id="KW-1185">Reference proteome</keyword>
<dbReference type="OrthoDB" id="26095at2759"/>
<feature type="chain" id="PRO_5003320023" evidence="2">
    <location>
        <begin position="22"/>
        <end position="462"/>
    </location>
</feature>
<dbReference type="InterPro" id="IPR053331">
    <property type="entry name" value="EGF-like_comC"/>
</dbReference>
<keyword evidence="1" id="KW-0472">Membrane</keyword>
<dbReference type="RefSeq" id="XP_004352243.1">
    <property type="nucleotide sequence ID" value="XM_004352191.1"/>
</dbReference>
<keyword evidence="1" id="KW-0812">Transmembrane</keyword>
<dbReference type="PANTHER" id="PTHR24032">
    <property type="entry name" value="EGF-LIKE DOMAIN-CONTAINING PROTEIN-RELATED-RELATED"/>
    <property type="match status" value="1"/>
</dbReference>
<protein>
    <submittedName>
        <fullName evidence="3">Uncharacterized protein</fullName>
    </submittedName>
</protein>
<organism evidence="3 4">
    <name type="scientific">Cavenderia fasciculata</name>
    <name type="common">Slime mold</name>
    <name type="synonym">Dictyostelium fasciculatum</name>
    <dbReference type="NCBI Taxonomy" id="261658"/>
    <lineage>
        <taxon>Eukaryota</taxon>
        <taxon>Amoebozoa</taxon>
        <taxon>Evosea</taxon>
        <taxon>Eumycetozoa</taxon>
        <taxon>Dictyostelia</taxon>
        <taxon>Acytosteliales</taxon>
        <taxon>Cavenderiaceae</taxon>
        <taxon>Cavenderia</taxon>
    </lineage>
</organism>
<feature type="signal peptide" evidence="2">
    <location>
        <begin position="1"/>
        <end position="21"/>
    </location>
</feature>
<proteinExistence type="predicted"/>
<dbReference type="GeneID" id="14867888"/>
<evidence type="ECO:0000256" key="1">
    <source>
        <dbReference type="SAM" id="Phobius"/>
    </source>
</evidence>
<sequence>MYKLISIITLIVFCLLGSSNCDQSIVFNSQCKFTQSPPVQLAFKVGFNLTFIEFNPTIQHNVTVAATETNQISIVPCIIISNSTDWLYCETTYAIATGDYNVTVENDFNSQSTIITFNQTYPLGTAFSYVDVDQASLSINGYFGENGLHNVSVLNAIFVPPPAPYTYNITNTTSPFCTNVAKNCYGNGECSEKFQVCWCNSDIKETTAIINETKPVASFDIDGAEFKFEIMSIQELDWDESIIKELPTDQWQSTVNETLHHLTTVDYIFDTFNNTVVGPKTEISATISFAPYFRSIAVGNKFPMDVDINQYAVKMSVNVSGWEFKSTETYLRVVFQTEINNNQSFSYDCKENTYVDTFSFDSMNTTLQYMRVIKGVLSITPNSDTTSIATIGIVIGHCDQCVLDPDFTPLQITYDCKTVNWRLIVGLVVGGVAAIAIITLSIILIKRHKNRQDPERQPLNIN</sequence>
<dbReference type="PANTHER" id="PTHR24032:SF16">
    <property type="entry name" value="EGF-LIKE DOMAIN-CONTAINING PROTEIN"/>
    <property type="match status" value="1"/>
</dbReference>
<evidence type="ECO:0000313" key="3">
    <source>
        <dbReference type="EMBL" id="EGG15918.1"/>
    </source>
</evidence>
<dbReference type="CDD" id="cd12087">
    <property type="entry name" value="TM_EGFR-like"/>
    <property type="match status" value="1"/>
</dbReference>
<name>F4Q818_CACFS</name>
<accession>F4Q818</accession>
<keyword evidence="1" id="KW-1133">Transmembrane helix</keyword>
<dbReference type="EMBL" id="GL883025">
    <property type="protein sequence ID" value="EGG15918.1"/>
    <property type="molecule type" value="Genomic_DNA"/>
</dbReference>
<feature type="transmembrane region" description="Helical" evidence="1">
    <location>
        <begin position="421"/>
        <end position="445"/>
    </location>
</feature>
<keyword evidence="2" id="KW-0732">Signal</keyword>
<reference evidence="4" key="1">
    <citation type="journal article" date="2011" name="Genome Res.">
        <title>Phylogeny-wide analysis of social amoeba genomes highlights ancient origins for complex intercellular communication.</title>
        <authorList>
            <person name="Heidel A.J."/>
            <person name="Lawal H.M."/>
            <person name="Felder M."/>
            <person name="Schilde C."/>
            <person name="Helps N.R."/>
            <person name="Tunggal B."/>
            <person name="Rivero F."/>
            <person name="John U."/>
            <person name="Schleicher M."/>
            <person name="Eichinger L."/>
            <person name="Platzer M."/>
            <person name="Noegel A.A."/>
            <person name="Schaap P."/>
            <person name="Gloeckner G."/>
        </authorList>
    </citation>
    <scope>NUCLEOTIDE SEQUENCE [LARGE SCALE GENOMIC DNA]</scope>
    <source>
        <strain evidence="4">SH3</strain>
    </source>
</reference>
<dbReference type="AlphaFoldDB" id="F4Q818"/>
<evidence type="ECO:0000313" key="4">
    <source>
        <dbReference type="Proteomes" id="UP000007797"/>
    </source>
</evidence>